<sequence>MNHFYCIPIDKEVFIVANYLARLRSFYEFKRGGYDYNEPSSLMQQMNNDLFCNENKLDLANGNIAIGILAEMLIFRDLTQYLHNLASDNMINQCFQYNLKIGSYDGGFDFCKIIKLACNNRVYPRELFHNINIDIKCYGTESISTEERAYSLNLLVDAEQFNNHKADIYMQTFVLKNNDGYFLLIAGYATIDMLAFNDRFPKQAYCCLVSNLLPYDTFKETYFQRL</sequence>
<name>A0A1B1U3L8_9HELI</name>
<dbReference type="Proteomes" id="UP000092884">
    <property type="component" value="Chromosome"/>
</dbReference>
<proteinExistence type="predicted"/>
<organism evidence="1 2">
    <name type="scientific">Helicobacter enhydrae</name>
    <dbReference type="NCBI Taxonomy" id="222136"/>
    <lineage>
        <taxon>Bacteria</taxon>
        <taxon>Pseudomonadati</taxon>
        <taxon>Campylobacterota</taxon>
        <taxon>Epsilonproteobacteria</taxon>
        <taxon>Campylobacterales</taxon>
        <taxon>Helicobacteraceae</taxon>
        <taxon>Helicobacter</taxon>
    </lineage>
</organism>
<accession>A0A1B1U3L8</accession>
<dbReference type="AlphaFoldDB" id="A0A1B1U3L8"/>
<dbReference type="EMBL" id="CP016503">
    <property type="protein sequence ID" value="ANV97338.1"/>
    <property type="molecule type" value="Genomic_DNA"/>
</dbReference>
<dbReference type="RefSeq" id="WP_066338163.1">
    <property type="nucleotide sequence ID" value="NZ_CP016503.1"/>
</dbReference>
<dbReference type="OrthoDB" id="9965992at2"/>
<dbReference type="STRING" id="222136.BBW65_00210"/>
<keyword evidence="2" id="KW-1185">Reference proteome</keyword>
<protein>
    <submittedName>
        <fullName evidence="1">Uncharacterized protein</fullName>
    </submittedName>
</protein>
<reference evidence="2" key="1">
    <citation type="submission" date="2016-07" db="EMBL/GenBank/DDBJ databases">
        <authorList>
            <person name="Florea S."/>
            <person name="Webb J.S."/>
            <person name="Jaromczyk J."/>
            <person name="Schardl C.L."/>
        </authorList>
    </citation>
    <scope>NUCLEOTIDE SEQUENCE [LARGE SCALE GENOMIC DNA]</scope>
    <source>
        <strain evidence="2">MIT 01-6242</strain>
    </source>
</reference>
<evidence type="ECO:0000313" key="1">
    <source>
        <dbReference type="EMBL" id="ANV97338.1"/>
    </source>
</evidence>
<evidence type="ECO:0000313" key="2">
    <source>
        <dbReference type="Proteomes" id="UP000092884"/>
    </source>
</evidence>
<gene>
    <name evidence="1" type="ORF">BBW65_00210</name>
</gene>
<dbReference type="KEGG" id="het:BBW65_00210"/>